<accession>A0AAE1FZT2</accession>
<feature type="region of interest" description="Disordered" evidence="1">
    <location>
        <begin position="114"/>
        <end position="140"/>
    </location>
</feature>
<comment type="caution">
    <text evidence="2">The sequence shown here is derived from an EMBL/GenBank/DDBJ whole genome shotgun (WGS) entry which is preliminary data.</text>
</comment>
<feature type="region of interest" description="Disordered" evidence="1">
    <location>
        <begin position="165"/>
        <end position="184"/>
    </location>
</feature>
<proteinExistence type="predicted"/>
<dbReference type="Proteomes" id="UP001286313">
    <property type="component" value="Unassembled WGS sequence"/>
</dbReference>
<feature type="region of interest" description="Disordered" evidence="1">
    <location>
        <begin position="308"/>
        <end position="336"/>
    </location>
</feature>
<evidence type="ECO:0000313" key="2">
    <source>
        <dbReference type="EMBL" id="KAK3882829.1"/>
    </source>
</evidence>
<gene>
    <name evidence="2" type="ORF">Pcinc_012802</name>
</gene>
<dbReference type="EMBL" id="JAWQEG010001051">
    <property type="protein sequence ID" value="KAK3882829.1"/>
    <property type="molecule type" value="Genomic_DNA"/>
</dbReference>
<dbReference type="AlphaFoldDB" id="A0AAE1FZT2"/>
<organism evidence="2 3">
    <name type="scientific">Petrolisthes cinctipes</name>
    <name type="common">Flat porcelain crab</name>
    <dbReference type="NCBI Taxonomy" id="88211"/>
    <lineage>
        <taxon>Eukaryota</taxon>
        <taxon>Metazoa</taxon>
        <taxon>Ecdysozoa</taxon>
        <taxon>Arthropoda</taxon>
        <taxon>Crustacea</taxon>
        <taxon>Multicrustacea</taxon>
        <taxon>Malacostraca</taxon>
        <taxon>Eumalacostraca</taxon>
        <taxon>Eucarida</taxon>
        <taxon>Decapoda</taxon>
        <taxon>Pleocyemata</taxon>
        <taxon>Anomura</taxon>
        <taxon>Galatheoidea</taxon>
        <taxon>Porcellanidae</taxon>
        <taxon>Petrolisthes</taxon>
    </lineage>
</organism>
<reference evidence="2" key="1">
    <citation type="submission" date="2023-10" db="EMBL/GenBank/DDBJ databases">
        <title>Genome assemblies of two species of porcelain crab, Petrolisthes cinctipes and Petrolisthes manimaculis (Anomura: Porcellanidae).</title>
        <authorList>
            <person name="Angst P."/>
        </authorList>
    </citation>
    <scope>NUCLEOTIDE SEQUENCE</scope>
    <source>
        <strain evidence="2">PB745_01</strain>
        <tissue evidence="2">Gill</tissue>
    </source>
</reference>
<evidence type="ECO:0000313" key="3">
    <source>
        <dbReference type="Proteomes" id="UP001286313"/>
    </source>
</evidence>
<sequence>CISWTADVEAVSKQLLLRAVQCVIRRKDNKDSQLWEADQIYLSRISFTEVLLDACLAVKWKPIPGLHHTENGKDKDADDVHLKVRTTEMSLPKSFTTLLPIALKTDGSMQYGVEKSWVGPRPPTPIPRTRVSKAWKGQNKEQVLEVNEGKALSTDTNERISGFASGTLSTPKEPSVVASPTPVSSVQPLPTMFKTKNALSFSTPQSSVINIGCNDSWSVGDVCRNKLQFTPDVSIIANHSTVSTVKTVRDSDSVASESQLKVVENGTEISTSTSIPVKELVVSSKERQKGSVKTNEDRKENANLGLQCTSELPPMTPPQQLGSPVMEEDQKIPGESGESESLLLQMPEDCGEFLCNKKGMHPSEEHHTYIAAPMHSPTVEQVDCPFDEDRQATVITMEYQTRA</sequence>
<feature type="compositionally biased region" description="Low complexity" evidence="1">
    <location>
        <begin position="174"/>
        <end position="184"/>
    </location>
</feature>
<evidence type="ECO:0000256" key="1">
    <source>
        <dbReference type="SAM" id="MobiDB-lite"/>
    </source>
</evidence>
<protein>
    <submittedName>
        <fullName evidence="2">Uncharacterized protein</fullName>
    </submittedName>
</protein>
<name>A0AAE1FZT2_PETCI</name>
<keyword evidence="3" id="KW-1185">Reference proteome</keyword>
<feature type="non-terminal residue" evidence="2">
    <location>
        <position position="1"/>
    </location>
</feature>